<dbReference type="Pfam" id="PF04321">
    <property type="entry name" value="RmlD_sub_bind"/>
    <property type="match status" value="1"/>
</dbReference>
<keyword evidence="7" id="KW-0413">Isomerase</keyword>
<evidence type="ECO:0000256" key="4">
    <source>
        <dbReference type="PIRSR" id="PIRSR600888-3"/>
    </source>
</evidence>
<gene>
    <name evidence="7" type="ORF">CMUST_01365</name>
</gene>
<evidence type="ECO:0000256" key="1">
    <source>
        <dbReference type="ARBA" id="ARBA00010154"/>
    </source>
</evidence>
<dbReference type="PANTHER" id="PTHR10491:SF4">
    <property type="entry name" value="METHIONINE ADENOSYLTRANSFERASE 2 SUBUNIT BETA"/>
    <property type="match status" value="1"/>
</dbReference>
<evidence type="ECO:0000313" key="8">
    <source>
        <dbReference type="Proteomes" id="UP000035199"/>
    </source>
</evidence>
<evidence type="ECO:0000256" key="2">
    <source>
        <dbReference type="ARBA" id="ARBA00010944"/>
    </source>
</evidence>
<dbReference type="SUPFAM" id="SSF51182">
    <property type="entry name" value="RmlC-like cupins"/>
    <property type="match status" value="1"/>
</dbReference>
<reference evidence="7 8" key="1">
    <citation type="journal article" date="2015" name="Genome Announc.">
        <title>Complete Genome Sequence of the Type Strain Corynebacterium mustelae DSM 45274, Isolated from Various Tissues of a Male Ferret with Lethal Sepsis.</title>
        <authorList>
            <person name="Ruckert C."/>
            <person name="Eimer J."/>
            <person name="Winkler A."/>
            <person name="Tauch A."/>
        </authorList>
    </citation>
    <scope>NUCLEOTIDE SEQUENCE [LARGE SCALE GENOMIC DNA]</scope>
    <source>
        <strain evidence="7 8">DSM 45274</strain>
    </source>
</reference>
<dbReference type="CDD" id="cd05254">
    <property type="entry name" value="dTDP_HR_like_SDR_e"/>
    <property type="match status" value="1"/>
</dbReference>
<feature type="active site" description="Proton donor" evidence="3">
    <location>
        <position position="137"/>
    </location>
</feature>
<reference evidence="8" key="2">
    <citation type="submission" date="2015-05" db="EMBL/GenBank/DDBJ databases">
        <title>Complete genome sequence of Corynebacterium mustelae DSM 45274, isolated from various tissues of a male ferret with lethal sepsis.</title>
        <authorList>
            <person name="Ruckert C."/>
            <person name="Albersmeier A."/>
            <person name="Winkler A."/>
            <person name="Tauch A."/>
        </authorList>
    </citation>
    <scope>NUCLEOTIDE SEQUENCE [LARGE SCALE GENOMIC DNA]</scope>
    <source>
        <strain evidence="8">DSM 45274</strain>
    </source>
</reference>
<dbReference type="EC" id="1.1.1.133" evidence="5"/>
<dbReference type="Proteomes" id="UP000035199">
    <property type="component" value="Chromosome"/>
</dbReference>
<dbReference type="PANTHER" id="PTHR10491">
    <property type="entry name" value="DTDP-4-DEHYDRORHAMNOSE REDUCTASE"/>
    <property type="match status" value="1"/>
</dbReference>
<dbReference type="KEGG" id="cmv:CMUST_01365"/>
<keyword evidence="8" id="KW-1185">Reference proteome</keyword>
<evidence type="ECO:0000313" key="7">
    <source>
        <dbReference type="EMBL" id="AKK04622.1"/>
    </source>
</evidence>
<dbReference type="SUPFAM" id="SSF51735">
    <property type="entry name" value="NAD(P)-binding Rossmann-fold domains"/>
    <property type="match status" value="1"/>
</dbReference>
<proteinExistence type="inferred from homology"/>
<dbReference type="RefSeq" id="WP_047261006.1">
    <property type="nucleotide sequence ID" value="NZ_CP011542.1"/>
</dbReference>
<accession>A0A0G3H0P0</accession>
<dbReference type="GO" id="GO:0008831">
    <property type="term" value="F:dTDP-4-dehydrorhamnose reductase activity"/>
    <property type="evidence" value="ECO:0007669"/>
    <property type="project" value="UniProtKB-EC"/>
</dbReference>
<dbReference type="OrthoDB" id="9803892at2"/>
<comment type="similarity">
    <text evidence="1">Belongs to the dTDP-4-dehydrorhamnose 3,5-epimerase family.</text>
</comment>
<dbReference type="Pfam" id="PF00908">
    <property type="entry name" value="dTDP_sugar_isom"/>
    <property type="match status" value="1"/>
</dbReference>
<dbReference type="InterPro" id="IPR029903">
    <property type="entry name" value="RmlD-like-bd"/>
</dbReference>
<comment type="similarity">
    <text evidence="2 5">Belongs to the dTDP-4-dehydrorhamnose reductase family.</text>
</comment>
<dbReference type="GO" id="GO:0019305">
    <property type="term" value="P:dTDP-rhamnose biosynthetic process"/>
    <property type="evidence" value="ECO:0007669"/>
    <property type="project" value="UniProtKB-UniPathway"/>
</dbReference>
<sequence>MDFNTPLTVTDTAIAGLQILTLSVHGDHRGWFKENWQRQKISQLSGVTPALRAFRPVQHNVSFNAEAGVTRGLHAEPWDKLVSVTYGEVFAAWCDLRAGSPTFGKSVWLNMDPSVAVFVPRGVANGFQALSPTSYSYLVTAHWSPDASYSHVNLGDPQLGIPWPIPLDKAVLSDADCNHPLLVDATAVPPHQVAIIGGGGQVATALAEALPTAHVFTRAELDITADYSTIRDFCDWSRFDTIINAAAYTQVDTAETHRSDCWATNALGAATIARLATDFNLTLIHFSSDYVFDGTKDIYTETAACAPLNVYGASKAAGDIAVMGTAKHYILRTSWVIGSGKNFVTTMLNLAGSQVQPTVVDDQFGRLTFSTDLAHAVTHLLETEPEFGIYNVTGSGDVVSWADIAEDVFTLAGADPARVTRCSTAEYIAGRSQPVATRPANSALSLAKIEATGFQPASWRESLDTYVATQREKER</sequence>
<dbReference type="CDD" id="cd00438">
    <property type="entry name" value="cupin_RmlC"/>
    <property type="match status" value="1"/>
</dbReference>
<dbReference type="GO" id="GO:0005829">
    <property type="term" value="C:cytosol"/>
    <property type="evidence" value="ECO:0007669"/>
    <property type="project" value="TreeGrafter"/>
</dbReference>
<dbReference type="AlphaFoldDB" id="A0A0G3H0P0"/>
<dbReference type="GO" id="GO:0008830">
    <property type="term" value="F:dTDP-4-dehydrorhamnose 3,5-epimerase activity"/>
    <property type="evidence" value="ECO:0007669"/>
    <property type="project" value="InterPro"/>
</dbReference>
<feature type="active site" description="Proton acceptor" evidence="3">
    <location>
        <position position="74"/>
    </location>
</feature>
<feature type="domain" description="RmlD-like substrate binding" evidence="6">
    <location>
        <begin position="193"/>
        <end position="469"/>
    </location>
</feature>
<keyword evidence="5" id="KW-0521">NADP</keyword>
<dbReference type="Gene3D" id="3.90.25.10">
    <property type="entry name" value="UDP-galactose 4-epimerase, domain 1"/>
    <property type="match status" value="1"/>
</dbReference>
<comment type="function">
    <text evidence="5">Catalyzes the reduction of dTDP-6-deoxy-L-lyxo-4-hexulose to yield dTDP-L-rhamnose.</text>
</comment>
<feature type="site" description="Participates in a stacking interaction with the thymidine ring of dTDP-4-oxo-6-deoxyglucose" evidence="4">
    <location>
        <position position="143"/>
    </location>
</feature>
<dbReference type="EMBL" id="CP011542">
    <property type="protein sequence ID" value="AKK04622.1"/>
    <property type="molecule type" value="Genomic_DNA"/>
</dbReference>
<evidence type="ECO:0000256" key="5">
    <source>
        <dbReference type="RuleBase" id="RU364082"/>
    </source>
</evidence>
<dbReference type="InterPro" id="IPR036291">
    <property type="entry name" value="NAD(P)-bd_dom_sf"/>
</dbReference>
<dbReference type="Gene3D" id="3.40.50.720">
    <property type="entry name" value="NAD(P)-binding Rossmann-like Domain"/>
    <property type="match status" value="1"/>
</dbReference>
<keyword evidence="5" id="KW-0560">Oxidoreductase</keyword>
<protein>
    <recommendedName>
        <fullName evidence="5">dTDP-4-dehydrorhamnose reductase</fullName>
        <ecNumber evidence="5">1.1.1.133</ecNumber>
    </recommendedName>
</protein>
<dbReference type="InterPro" id="IPR000888">
    <property type="entry name" value="RmlC-like"/>
</dbReference>
<comment type="pathway">
    <text evidence="5">Carbohydrate biosynthesis; dTDP-L-rhamnose biosynthesis.</text>
</comment>
<organism evidence="7 8">
    <name type="scientific">Corynebacterium mustelae</name>
    <dbReference type="NCBI Taxonomy" id="571915"/>
    <lineage>
        <taxon>Bacteria</taxon>
        <taxon>Bacillati</taxon>
        <taxon>Actinomycetota</taxon>
        <taxon>Actinomycetes</taxon>
        <taxon>Mycobacteriales</taxon>
        <taxon>Corynebacteriaceae</taxon>
        <taxon>Corynebacterium</taxon>
    </lineage>
</organism>
<dbReference type="InterPro" id="IPR014710">
    <property type="entry name" value="RmlC-like_jellyroll"/>
</dbReference>
<evidence type="ECO:0000259" key="6">
    <source>
        <dbReference type="Pfam" id="PF04321"/>
    </source>
</evidence>
<evidence type="ECO:0000256" key="3">
    <source>
        <dbReference type="PIRSR" id="PIRSR600888-1"/>
    </source>
</evidence>
<dbReference type="STRING" id="571915.CMUST_01365"/>
<dbReference type="InterPro" id="IPR005913">
    <property type="entry name" value="dTDP_dehydrorham_reduct"/>
</dbReference>
<dbReference type="Gene3D" id="2.60.120.10">
    <property type="entry name" value="Jelly Rolls"/>
    <property type="match status" value="1"/>
</dbReference>
<dbReference type="InterPro" id="IPR011051">
    <property type="entry name" value="RmlC_Cupin_sf"/>
</dbReference>
<name>A0A0G3H0P0_9CORY</name>
<dbReference type="UniPathway" id="UPA00124"/>
<dbReference type="PATRIC" id="fig|571915.4.peg.279"/>